<evidence type="ECO:0000313" key="3">
    <source>
        <dbReference type="EMBL" id="KAK0535117.1"/>
    </source>
</evidence>
<accession>A0AAN6GDQ1</accession>
<feature type="region of interest" description="Disordered" evidence="1">
    <location>
        <begin position="104"/>
        <end position="180"/>
    </location>
</feature>
<feature type="compositionally biased region" description="Gly residues" evidence="1">
    <location>
        <begin position="281"/>
        <end position="290"/>
    </location>
</feature>
<dbReference type="Proteomes" id="UP001176521">
    <property type="component" value="Unassembled WGS sequence"/>
</dbReference>
<keyword evidence="4" id="KW-1185">Reference proteome</keyword>
<dbReference type="PANTHER" id="PTHR47805">
    <property type="entry name" value="SAGA-ASSOCIATED FACTOR 73"/>
    <property type="match status" value="1"/>
</dbReference>
<dbReference type="EMBL" id="JAPDMQ010000102">
    <property type="protein sequence ID" value="KAK0535117.1"/>
    <property type="molecule type" value="Genomic_DNA"/>
</dbReference>
<evidence type="ECO:0000256" key="1">
    <source>
        <dbReference type="SAM" id="MobiDB-lite"/>
    </source>
</evidence>
<dbReference type="Gene3D" id="6.10.140.1270">
    <property type="match status" value="1"/>
</dbReference>
<dbReference type="PANTHER" id="PTHR47805:SF1">
    <property type="entry name" value="SAGA-ASSOCIATED FACTOR 73"/>
    <property type="match status" value="1"/>
</dbReference>
<dbReference type="InterPro" id="IPR013243">
    <property type="entry name" value="SCA7_dom"/>
</dbReference>
<evidence type="ECO:0000313" key="4">
    <source>
        <dbReference type="Proteomes" id="UP001176521"/>
    </source>
</evidence>
<dbReference type="AlphaFoldDB" id="A0AAN6GDQ1"/>
<feature type="compositionally biased region" description="Polar residues" evidence="1">
    <location>
        <begin position="115"/>
        <end position="125"/>
    </location>
</feature>
<dbReference type="InterPro" id="IPR037804">
    <property type="entry name" value="SGF73"/>
</dbReference>
<feature type="domain" description="SCA7" evidence="2">
    <location>
        <begin position="175"/>
        <end position="240"/>
    </location>
</feature>
<feature type="compositionally biased region" description="Basic residues" evidence="1">
    <location>
        <begin position="263"/>
        <end position="276"/>
    </location>
</feature>
<protein>
    <submittedName>
        <fullName evidence="3">SAGA complex subunit Sgf73</fullName>
    </submittedName>
</protein>
<dbReference type="GO" id="GO:0031048">
    <property type="term" value="P:regulatory ncRNA-mediated heterochromatin formation"/>
    <property type="evidence" value="ECO:0007669"/>
    <property type="project" value="TreeGrafter"/>
</dbReference>
<gene>
    <name evidence="3" type="primary">sgf73</name>
    <name evidence="3" type="ORF">OC842_002419</name>
</gene>
<dbReference type="GO" id="GO:0000124">
    <property type="term" value="C:SAGA complex"/>
    <property type="evidence" value="ECO:0007669"/>
    <property type="project" value="InterPro"/>
</dbReference>
<comment type="caution">
    <text evidence="3">The sequence shown here is derived from an EMBL/GenBank/DDBJ whole genome shotgun (WGS) entry which is preliminary data.</text>
</comment>
<dbReference type="Pfam" id="PF08313">
    <property type="entry name" value="SCA7"/>
    <property type="match status" value="1"/>
</dbReference>
<proteinExistence type="predicted"/>
<feature type="region of interest" description="Disordered" evidence="1">
    <location>
        <begin position="257"/>
        <end position="318"/>
    </location>
</feature>
<dbReference type="PROSITE" id="PS51505">
    <property type="entry name" value="SCA7"/>
    <property type="match status" value="1"/>
</dbReference>
<evidence type="ECO:0000259" key="2">
    <source>
        <dbReference type="PROSITE" id="PS51505"/>
    </source>
</evidence>
<name>A0AAN6GDQ1_9BASI</name>
<reference evidence="3" key="1">
    <citation type="journal article" date="2023" name="PhytoFront">
        <title>Draft Genome Resources of Seven Strains of Tilletia horrida, Causal Agent of Kernel Smut of Rice.</title>
        <authorList>
            <person name="Khanal S."/>
            <person name="Antony Babu S."/>
            <person name="Zhou X.G."/>
        </authorList>
    </citation>
    <scope>NUCLEOTIDE SEQUENCE</scope>
    <source>
        <strain evidence="3">TX3</strain>
    </source>
</reference>
<feature type="compositionally biased region" description="Basic and acidic residues" evidence="1">
    <location>
        <begin position="146"/>
        <end position="169"/>
    </location>
</feature>
<dbReference type="GO" id="GO:1904802">
    <property type="term" value="P:RITS complex assembly"/>
    <property type="evidence" value="ECO:0007669"/>
    <property type="project" value="TreeGrafter"/>
</dbReference>
<organism evidence="3 4">
    <name type="scientific">Tilletia horrida</name>
    <dbReference type="NCBI Taxonomy" id="155126"/>
    <lineage>
        <taxon>Eukaryota</taxon>
        <taxon>Fungi</taxon>
        <taxon>Dikarya</taxon>
        <taxon>Basidiomycota</taxon>
        <taxon>Ustilaginomycotina</taxon>
        <taxon>Exobasidiomycetes</taxon>
        <taxon>Tilletiales</taxon>
        <taxon>Tilletiaceae</taxon>
        <taxon>Tilletia</taxon>
    </lineage>
</organism>
<feature type="region of interest" description="Disordered" evidence="1">
    <location>
        <begin position="24"/>
        <end position="48"/>
    </location>
</feature>
<dbReference type="GO" id="GO:0006357">
    <property type="term" value="P:regulation of transcription by RNA polymerase II"/>
    <property type="evidence" value="ECO:0007669"/>
    <property type="project" value="TreeGrafter"/>
</dbReference>
<sequence>MAAQPTWAEVEEAAWLSDESHQHEAYYGSNGGGSGTGPSIPAWQRNDQDVTDFGPVPLGLERDVLVVDCPDCRKPVLQRFLSFHRQNCALVRDIVNGKVSSSVLDGKRRKRAPSIGSNDTATNASMLGAGSVMGDGESGPPRKKTRKEEKLAEAAARRKARLDAKEAKALKKKNRMSRGDPLDVDRQCGVITEKGPCSRSLTCKSHSMGAKRAVPGRSRPYDDLLFEWQKATNPAFVAKLREKERVMAEAAREREQEKARKLEAKKKRLLITKKKAKDGTGEGGGGGGGSSKKKGGKDGTGGAGARDKDGAGADGLDGLGMPGAGTVLDVDADMYVQGASEAEVELEFEAVLEAIRSAAMAPRTMAMPLAVSGRNFGAGAYAHKAMRFRALRAGPPIF</sequence>